<dbReference type="EMBL" id="CAJNOM010000964">
    <property type="protein sequence ID" value="CAF1582292.1"/>
    <property type="molecule type" value="Genomic_DNA"/>
</dbReference>
<protein>
    <recommendedName>
        <fullName evidence="3">1,4-alpha-glucan branching enzyme</fullName>
        <ecNumber evidence="3">2.4.1.18</ecNumber>
    </recommendedName>
</protein>
<dbReference type="GO" id="GO:0005829">
    <property type="term" value="C:cytosol"/>
    <property type="evidence" value="ECO:0007669"/>
    <property type="project" value="TreeGrafter"/>
</dbReference>
<name>A0A815EQM7_9BILA</name>
<evidence type="ECO:0000256" key="2">
    <source>
        <dbReference type="ARBA" id="ARBA00009000"/>
    </source>
</evidence>
<evidence type="ECO:0000313" key="7">
    <source>
        <dbReference type="EMBL" id="CAF1582292.1"/>
    </source>
</evidence>
<dbReference type="Proteomes" id="UP000663877">
    <property type="component" value="Unassembled WGS sequence"/>
</dbReference>
<gene>
    <name evidence="6" type="ORF">BJG266_LOCUS33045</name>
    <name evidence="7" type="ORF">QVE165_LOCUS50187</name>
</gene>
<dbReference type="GO" id="GO:0043169">
    <property type="term" value="F:cation binding"/>
    <property type="evidence" value="ECO:0007669"/>
    <property type="project" value="InterPro"/>
</dbReference>
<dbReference type="InterPro" id="IPR017853">
    <property type="entry name" value="GH"/>
</dbReference>
<dbReference type="SMART" id="SM00642">
    <property type="entry name" value="Aamy"/>
    <property type="match status" value="1"/>
</dbReference>
<dbReference type="EMBL" id="CAJNOI010000603">
    <property type="protein sequence ID" value="CAF1315360.1"/>
    <property type="molecule type" value="Genomic_DNA"/>
</dbReference>
<dbReference type="InterPro" id="IPR013780">
    <property type="entry name" value="Glyco_hydro_b"/>
</dbReference>
<dbReference type="GO" id="GO:0003844">
    <property type="term" value="F:1,4-alpha-glucan branching enzyme activity"/>
    <property type="evidence" value="ECO:0007669"/>
    <property type="project" value="UniProtKB-EC"/>
</dbReference>
<evidence type="ECO:0000256" key="1">
    <source>
        <dbReference type="ARBA" id="ARBA00000826"/>
    </source>
</evidence>
<evidence type="ECO:0000313" key="8">
    <source>
        <dbReference type="Proteomes" id="UP000663832"/>
    </source>
</evidence>
<dbReference type="InterPro" id="IPR006048">
    <property type="entry name" value="A-amylase/branching_C"/>
</dbReference>
<evidence type="ECO:0000313" key="9">
    <source>
        <dbReference type="Proteomes" id="UP000663877"/>
    </source>
</evidence>
<feature type="domain" description="Glycosyl hydrolase family 13 catalytic" evidence="5">
    <location>
        <begin position="80"/>
        <end position="405"/>
    </location>
</feature>
<comment type="similarity">
    <text evidence="2">Belongs to the glycosyl hydrolase 13 family. GlgB subfamily.</text>
</comment>
<evidence type="ECO:0000256" key="4">
    <source>
        <dbReference type="ARBA" id="ARBA00022679"/>
    </source>
</evidence>
<proteinExistence type="inferred from homology"/>
<sequence length="502" mass="59398">MEIITDKALPGQTYLYLINDYHGKQKYRIDPVSFSVVSNQITRQVQSVVHDNNVYIWNDQNWMQKRTKCNPLKLPLSIYEIQPKSWKSSVYWPRNYREITHDLIHYCIEMGFTHVEMYGILEHTDRWEYGYQVSNYFAPSHFNGQCDDLKYLIDHLHQNNIGIILDWVPTHFKHYHFFHQYSTSLHEYDGTNLYASSPSQWWTLYFDFDKEETRRFLFASALYFLDRLHFDGIRFDAVSQMIRRNQTNISSAISFLRELNHTIHRYYPGVLCIAEDSEGYPNISRAMNFHLKWNFGWSNNARWSEDKMICTVSHGDTETGPLNSRNVLLNCASHVPNELDKFADLRNFFAWQICSLNRGYLIHMGDEIVQPMSWFQRCFRGKSSMDWSLSNSSTLHEGYSLIYEYAQYLIIAYHRGISNNHRIVVIHNFSNHAYTSYDIPLPKSDPNIKRIQYVKEIFNTNQLKYGESGTFHNEQIEINRNNMILTVALPPLSTIILDETLI</sequence>
<comment type="catalytic activity">
    <reaction evidence="1">
        <text>Transfers a segment of a (1-&gt;4)-alpha-D-glucan chain to a primary hydroxy group in a similar glucan chain.</text>
        <dbReference type="EC" id="2.4.1.18"/>
    </reaction>
</comment>
<accession>A0A815EQM7</accession>
<evidence type="ECO:0000256" key="3">
    <source>
        <dbReference type="ARBA" id="ARBA00012541"/>
    </source>
</evidence>
<dbReference type="InterPro" id="IPR006047">
    <property type="entry name" value="GH13_cat_dom"/>
</dbReference>
<dbReference type="GO" id="GO:0005978">
    <property type="term" value="P:glycogen biosynthetic process"/>
    <property type="evidence" value="ECO:0007669"/>
    <property type="project" value="TreeGrafter"/>
</dbReference>
<dbReference type="SUPFAM" id="SSF51445">
    <property type="entry name" value="(Trans)glycosidases"/>
    <property type="match status" value="1"/>
</dbReference>
<keyword evidence="8" id="KW-1185">Reference proteome</keyword>
<dbReference type="SUPFAM" id="SSF51011">
    <property type="entry name" value="Glycosyl hydrolase domain"/>
    <property type="match status" value="1"/>
</dbReference>
<evidence type="ECO:0000313" key="6">
    <source>
        <dbReference type="EMBL" id="CAF1315360.1"/>
    </source>
</evidence>
<dbReference type="AlphaFoldDB" id="A0A815EQM7"/>
<organism evidence="6 9">
    <name type="scientific">Adineta steineri</name>
    <dbReference type="NCBI Taxonomy" id="433720"/>
    <lineage>
        <taxon>Eukaryota</taxon>
        <taxon>Metazoa</taxon>
        <taxon>Spiralia</taxon>
        <taxon>Gnathifera</taxon>
        <taxon>Rotifera</taxon>
        <taxon>Eurotatoria</taxon>
        <taxon>Bdelloidea</taxon>
        <taxon>Adinetida</taxon>
        <taxon>Adinetidae</taxon>
        <taxon>Adineta</taxon>
    </lineage>
</organism>
<reference evidence="6" key="1">
    <citation type="submission" date="2021-02" db="EMBL/GenBank/DDBJ databases">
        <authorList>
            <person name="Nowell W R."/>
        </authorList>
    </citation>
    <scope>NUCLEOTIDE SEQUENCE</scope>
</reference>
<dbReference type="OrthoDB" id="5590356at2759"/>
<keyword evidence="4" id="KW-0808">Transferase</keyword>
<dbReference type="PANTHER" id="PTHR43651">
    <property type="entry name" value="1,4-ALPHA-GLUCAN-BRANCHING ENZYME"/>
    <property type="match status" value="1"/>
</dbReference>
<evidence type="ECO:0000259" key="5">
    <source>
        <dbReference type="SMART" id="SM00642"/>
    </source>
</evidence>
<dbReference type="Proteomes" id="UP000663832">
    <property type="component" value="Unassembled WGS sequence"/>
</dbReference>
<comment type="caution">
    <text evidence="6">The sequence shown here is derived from an EMBL/GenBank/DDBJ whole genome shotgun (WGS) entry which is preliminary data.</text>
</comment>
<dbReference type="PANTHER" id="PTHR43651:SF3">
    <property type="entry name" value="1,4-ALPHA-GLUCAN-BRANCHING ENZYME"/>
    <property type="match status" value="1"/>
</dbReference>
<dbReference type="Pfam" id="PF02806">
    <property type="entry name" value="Alpha-amylase_C"/>
    <property type="match status" value="1"/>
</dbReference>
<dbReference type="Gene3D" id="2.60.40.1180">
    <property type="entry name" value="Golgi alpha-mannosidase II"/>
    <property type="match status" value="1"/>
</dbReference>
<dbReference type="EC" id="2.4.1.18" evidence="3"/>
<dbReference type="Gene3D" id="3.20.20.80">
    <property type="entry name" value="Glycosidases"/>
    <property type="match status" value="1"/>
</dbReference>